<reference evidence="2 3" key="2">
    <citation type="submission" date="2017-09" db="EMBL/GenBank/DDBJ databases">
        <title>The genome of whitefly Bemisia tabaci, a global crop pest, provides novel insights into virus transmission, host adaptation and insecticide resistance.</title>
        <authorList>
            <person name="Kaur N."/>
            <person name="Kliot A."/>
            <person name="Pinheiro P.V."/>
            <person name="Luan J."/>
            <person name="Zheng Y."/>
            <person name="Liu W."/>
            <person name="Sun H."/>
            <person name="Yang X."/>
            <person name="Xu Y."/>
            <person name="Luo Y."/>
            <person name="Kruse A."/>
            <person name="Fisher T.W."/>
            <person name="Nelson D.R."/>
            <person name="Elimelech M."/>
            <person name="MacCoss M."/>
            <person name="Johnson R."/>
            <person name="Cohen E."/>
            <person name="Hunter W.B."/>
            <person name="Brown J.K."/>
            <person name="Jander G."/>
            <person name="Cilia M."/>
            <person name="Douglas A.E."/>
            <person name="Ghanim M."/>
            <person name="Simmons A.M."/>
            <person name="Wintermantel W.M."/>
            <person name="Ling K.-S."/>
            <person name="Fei Z."/>
        </authorList>
    </citation>
    <scope>NUCLEOTIDE SEQUENCE [LARGE SCALE GENOMIC DNA]</scope>
    <source>
        <strain evidence="2 3">MEAM1</strain>
    </source>
</reference>
<dbReference type="NCBIfam" id="NF008188">
    <property type="entry name" value="PRK10941.1"/>
    <property type="match status" value="1"/>
</dbReference>
<evidence type="ECO:0000256" key="1">
    <source>
        <dbReference type="ARBA" id="ARBA00007100"/>
    </source>
</evidence>
<sequence>MRTISNFKFNTATLSEGVFKITRKIRQDFSIARVRKKLTNLVDDARVAIPEHLNQDQKLELLIDLFYHQWKFEAADGIYRTSDVIWLDNVLKIRQGTATSLGVIFLHIAHQLDIPLMPVLFPIQLIFRADWLDEEMWLINPINGDTLNKHILELWVKAHFNQNITLEDSDLCESDNTSLIRQMLDELKSALIEEKQMELALRTSDMSLFFDPKDPYEIRDRGLIYAELGCTQVAISDLNYFIEQCPEDPISEVIKIQLNAIEKQPFILH</sequence>
<accession>A0A249DYF6</accession>
<protein>
    <submittedName>
        <fullName evidence="2">Uncharacterized protein</fullName>
    </submittedName>
</protein>
<dbReference type="Proteomes" id="UP000216438">
    <property type="component" value="Chromosome"/>
</dbReference>
<dbReference type="Pfam" id="PF13369">
    <property type="entry name" value="Transglut_core2"/>
    <property type="match status" value="1"/>
</dbReference>
<name>A0A249DYF6_9ENTR</name>
<dbReference type="RefSeq" id="WP_016857031.1">
    <property type="nucleotide sequence ID" value="NZ_CP016303.1"/>
</dbReference>
<comment type="similarity">
    <text evidence="1">Belongs to the UPF0162 family.</text>
</comment>
<evidence type="ECO:0000313" key="2">
    <source>
        <dbReference type="EMBL" id="ASX26389.1"/>
    </source>
</evidence>
<dbReference type="Pfam" id="PF13371">
    <property type="entry name" value="TPR_9"/>
    <property type="match status" value="1"/>
</dbReference>
<dbReference type="EMBL" id="CP016303">
    <property type="protein sequence ID" value="ASX26389.1"/>
    <property type="molecule type" value="Genomic_DNA"/>
</dbReference>
<dbReference type="SUPFAM" id="SSF48452">
    <property type="entry name" value="TPR-like"/>
    <property type="match status" value="1"/>
</dbReference>
<dbReference type="OrthoDB" id="232498at2"/>
<dbReference type="InterPro" id="IPR011990">
    <property type="entry name" value="TPR-like_helical_dom_sf"/>
</dbReference>
<dbReference type="AlphaFoldDB" id="A0A249DYF6"/>
<proteinExistence type="inferred from homology"/>
<evidence type="ECO:0000313" key="3">
    <source>
        <dbReference type="Proteomes" id="UP000216438"/>
    </source>
</evidence>
<reference evidence="3" key="1">
    <citation type="submission" date="2016-06" db="EMBL/GenBank/DDBJ databases">
        <authorList>
            <person name="Chen W."/>
            <person name="Hasegawa D.K."/>
        </authorList>
    </citation>
    <scope>NUCLEOTIDE SEQUENCE [LARGE SCALE GENOMIC DNA]</scope>
    <source>
        <strain evidence="3">MEAM1</strain>
    </source>
</reference>
<gene>
    <name evidence="2" type="ORF">BA171_04760</name>
</gene>
<dbReference type="InterPro" id="IPR032698">
    <property type="entry name" value="SirB1_N"/>
</dbReference>
<organism evidence="2 3">
    <name type="scientific">Candidatus Hamiltonella defensa</name>
    <name type="common">Bemisia tabaci</name>
    <dbReference type="NCBI Taxonomy" id="672795"/>
    <lineage>
        <taxon>Bacteria</taxon>
        <taxon>Pseudomonadati</taxon>
        <taxon>Pseudomonadota</taxon>
        <taxon>Gammaproteobacteria</taxon>
        <taxon>Enterobacterales</taxon>
        <taxon>Enterobacteriaceae</taxon>
        <taxon>aphid secondary symbionts</taxon>
        <taxon>Candidatus Williamhamiltonella</taxon>
    </lineage>
</organism>